<dbReference type="InParanoid" id="A0A3P9ANB9"/>
<feature type="domain" description="ENPP1-3/EXOG-like endonuclease/phosphodiesterase" evidence="1">
    <location>
        <begin position="15"/>
        <end position="197"/>
    </location>
</feature>
<evidence type="ECO:0000313" key="4">
    <source>
        <dbReference type="Proteomes" id="UP000265140"/>
    </source>
</evidence>
<protein>
    <submittedName>
        <fullName evidence="3">Si:dkey-85k7.11</fullName>
    </submittedName>
</protein>
<dbReference type="InterPro" id="IPR001604">
    <property type="entry name" value="Endo_G_ENPP1-like_dom"/>
</dbReference>
<dbReference type="PANTHER" id="PTHR21472">
    <property type="entry name" value="ENDONUCLEASE DOMAIN-CONTAINING 1 PROTEIN ENDOD1"/>
    <property type="match status" value="1"/>
</dbReference>
<dbReference type="Pfam" id="PF01223">
    <property type="entry name" value="Endonuclease_NS"/>
    <property type="match status" value="1"/>
</dbReference>
<dbReference type="SMART" id="SM00477">
    <property type="entry name" value="NUC"/>
    <property type="match status" value="1"/>
</dbReference>
<reference evidence="3" key="3">
    <citation type="submission" date="2025-08" db="UniProtKB">
        <authorList>
            <consortium name="Ensembl"/>
        </authorList>
    </citation>
    <scope>IDENTIFICATION</scope>
</reference>
<evidence type="ECO:0000259" key="1">
    <source>
        <dbReference type="SMART" id="SM00477"/>
    </source>
</evidence>
<dbReference type="InterPro" id="IPR039015">
    <property type="entry name" value="ENDOD1"/>
</dbReference>
<dbReference type="GO" id="GO:0003676">
    <property type="term" value="F:nucleic acid binding"/>
    <property type="evidence" value="ECO:0007669"/>
    <property type="project" value="InterPro"/>
</dbReference>
<reference evidence="4" key="1">
    <citation type="journal article" date="2014" name="PLoS ONE">
        <title>The genome and linkage map of the northern pike (Esox lucius): conserved synteny revealed between the salmonid sister group and the Neoteleostei.</title>
        <authorList>
            <person name="Rondeau E.B."/>
            <person name="Minkley D.R."/>
            <person name="Leong J.S."/>
            <person name="Messmer A.M."/>
            <person name="Jantzen J.R."/>
            <person name="von Schalburg K.R."/>
            <person name="Lemon C."/>
            <person name="Bird N.H."/>
            <person name="Koop B.F."/>
        </authorList>
    </citation>
    <scope>NUCLEOTIDE SEQUENCE</scope>
</reference>
<dbReference type="InterPro" id="IPR044925">
    <property type="entry name" value="His-Me_finger_sf"/>
</dbReference>
<dbReference type="SMART" id="SM00892">
    <property type="entry name" value="Endonuclease_NS"/>
    <property type="match status" value="1"/>
</dbReference>
<evidence type="ECO:0000313" key="3">
    <source>
        <dbReference type="Ensembl" id="ENSELUP00000042583.3"/>
    </source>
</evidence>
<name>A0A3P9ANB9_ESOLU</name>
<keyword evidence="4" id="KW-1185">Reference proteome</keyword>
<feature type="domain" description="DNA/RNA non-specific endonuclease/pyrophosphatase/phosphodiesterase" evidence="2">
    <location>
        <begin position="8"/>
        <end position="197"/>
    </location>
</feature>
<dbReference type="SUPFAM" id="SSF54060">
    <property type="entry name" value="His-Me finger endonucleases"/>
    <property type="match status" value="1"/>
</dbReference>
<dbReference type="GO" id="GO:0046872">
    <property type="term" value="F:metal ion binding"/>
    <property type="evidence" value="ECO:0007669"/>
    <property type="project" value="InterPro"/>
</dbReference>
<reference evidence="3" key="4">
    <citation type="submission" date="2025-09" db="UniProtKB">
        <authorList>
            <consortium name="Ensembl"/>
        </authorList>
    </citation>
    <scope>IDENTIFICATION</scope>
</reference>
<evidence type="ECO:0000259" key="2">
    <source>
        <dbReference type="SMART" id="SM00892"/>
    </source>
</evidence>
<dbReference type="Ensembl" id="ENSELUT00000043444.3">
    <property type="protein sequence ID" value="ENSELUP00000042583.3"/>
    <property type="gene ID" value="ENSELUG00000023854.3"/>
</dbReference>
<dbReference type="GO" id="GO:0016787">
    <property type="term" value="F:hydrolase activity"/>
    <property type="evidence" value="ECO:0007669"/>
    <property type="project" value="InterPro"/>
</dbReference>
<dbReference type="GeneTree" id="ENSGT01030000234592"/>
<dbReference type="InterPro" id="IPR044929">
    <property type="entry name" value="DNA/RNA_non-sp_Endonuclease_sf"/>
</dbReference>
<reference evidence="3" key="2">
    <citation type="submission" date="2020-02" db="EMBL/GenBank/DDBJ databases">
        <title>Esox lucius (northern pike) genome, fEsoLuc1, primary haplotype.</title>
        <authorList>
            <person name="Myers G."/>
            <person name="Karagic N."/>
            <person name="Meyer A."/>
            <person name="Pippel M."/>
            <person name="Reichard M."/>
            <person name="Winkler S."/>
            <person name="Tracey A."/>
            <person name="Sims Y."/>
            <person name="Howe K."/>
            <person name="Rhie A."/>
            <person name="Formenti G."/>
            <person name="Durbin R."/>
            <person name="Fedrigo O."/>
            <person name="Jarvis E.D."/>
        </authorList>
    </citation>
    <scope>NUCLEOTIDE SEQUENCE [LARGE SCALE GENOMIC DNA]</scope>
</reference>
<dbReference type="Proteomes" id="UP000265140">
    <property type="component" value="Chromosome 24"/>
</dbReference>
<dbReference type="Gene3D" id="3.40.570.10">
    <property type="entry name" value="Extracellular Endonuclease, subunit A"/>
    <property type="match status" value="1"/>
</dbReference>
<proteinExistence type="predicted"/>
<accession>A0A3P9ANB9</accession>
<dbReference type="AlphaFoldDB" id="A0A3P9ANB9"/>
<dbReference type="Bgee" id="ENSELUG00000023854">
    <property type="expression patterns" value="Expressed in ovary and 2 other cell types or tissues"/>
</dbReference>
<dbReference type="PANTHER" id="PTHR21472:SF16">
    <property type="entry name" value="ENDONUCLEASE DOMAIN-CONTAINING 1 PROTEIN-LIKE"/>
    <property type="match status" value="1"/>
</dbReference>
<dbReference type="STRING" id="8010.ENSELUP00000042583"/>
<sequence length="220" mass="25287">MFVYAEPCKEGLELKHLNLASLDEGGNMKILPSSGDLEPLIQESQAVLDDYSDAVEYSRGLLNPDQHQADPEDKASTYTLTNVVPQITNFLDETWSTYLDVVRHRLNNFCRGKQSYMINGVTVSGATIQRGNEARLGIPKHLWLAYCCPRFDRNSPYEVRFMFPSYGAYALNEQEGHEVTEVPLKTLERFLKKQMDTESNLSIFYKDCVSENTFRKRRKR</sequence>
<dbReference type="OMA" id="TIFYKGC"/>
<dbReference type="InterPro" id="IPR020821">
    <property type="entry name" value="ENPP1-3/EXOG-like_nuc-like"/>
</dbReference>
<organism evidence="3 4">
    <name type="scientific">Esox lucius</name>
    <name type="common">Northern pike</name>
    <dbReference type="NCBI Taxonomy" id="8010"/>
    <lineage>
        <taxon>Eukaryota</taxon>
        <taxon>Metazoa</taxon>
        <taxon>Chordata</taxon>
        <taxon>Craniata</taxon>
        <taxon>Vertebrata</taxon>
        <taxon>Euteleostomi</taxon>
        <taxon>Actinopterygii</taxon>
        <taxon>Neopterygii</taxon>
        <taxon>Teleostei</taxon>
        <taxon>Protacanthopterygii</taxon>
        <taxon>Esociformes</taxon>
        <taxon>Esocidae</taxon>
        <taxon>Esox</taxon>
    </lineage>
</organism>